<protein>
    <submittedName>
        <fullName evidence="2">Uncharacterized protein</fullName>
    </submittedName>
</protein>
<accession>M0ZQH3</accession>
<reference evidence="3" key="1">
    <citation type="journal article" date="2011" name="Nature">
        <title>Genome sequence and analysis of the tuber crop potato.</title>
        <authorList>
            <consortium name="The Potato Genome Sequencing Consortium"/>
        </authorList>
    </citation>
    <scope>NUCLEOTIDE SEQUENCE [LARGE SCALE GENOMIC DNA]</scope>
    <source>
        <strain evidence="3">cv. DM1-3 516 R44</strain>
    </source>
</reference>
<reference evidence="2" key="2">
    <citation type="submission" date="2015-06" db="UniProtKB">
        <authorList>
            <consortium name="EnsemblPlants"/>
        </authorList>
    </citation>
    <scope>IDENTIFICATION</scope>
    <source>
        <strain evidence="2">DM1-3 516 R44</strain>
    </source>
</reference>
<proteinExistence type="predicted"/>
<evidence type="ECO:0000256" key="1">
    <source>
        <dbReference type="ARBA" id="ARBA00022821"/>
    </source>
</evidence>
<dbReference type="SUPFAM" id="SSF52058">
    <property type="entry name" value="L domain-like"/>
    <property type="match status" value="1"/>
</dbReference>
<dbReference type="Gene3D" id="3.80.10.10">
    <property type="entry name" value="Ribonuclease Inhibitor"/>
    <property type="match status" value="2"/>
</dbReference>
<keyword evidence="3" id="KW-1185">Reference proteome</keyword>
<dbReference type="PANTHER" id="PTHR33463:SF218">
    <property type="entry name" value="DISEASE RESISTANCE PROTEIN RPS2-LIKE"/>
    <property type="match status" value="1"/>
</dbReference>
<dbReference type="Gramene" id="PGSC0003DMT400005850">
    <property type="protein sequence ID" value="PGSC0003DMT400005850"/>
    <property type="gene ID" value="PGSC0003DMG400002276"/>
</dbReference>
<evidence type="ECO:0000313" key="2">
    <source>
        <dbReference type="EnsemblPlants" id="PGSC0003DMT400005850"/>
    </source>
</evidence>
<dbReference type="InterPro" id="IPR050905">
    <property type="entry name" value="Plant_NBS-LRR"/>
</dbReference>
<dbReference type="InterPro" id="IPR032675">
    <property type="entry name" value="LRR_dom_sf"/>
</dbReference>
<dbReference type="Proteomes" id="UP000011115">
    <property type="component" value="Unassembled WGS sequence"/>
</dbReference>
<dbReference type="EnsemblPlants" id="PGSC0003DMT400005850">
    <property type="protein sequence ID" value="PGSC0003DMT400005850"/>
    <property type="gene ID" value="PGSC0003DMG400002276"/>
</dbReference>
<dbReference type="HOGENOM" id="CLU_790861_0_0_1"/>
<dbReference type="AlphaFoldDB" id="M0ZQH3"/>
<sequence length="351" mass="40493">MTLGGLTESIDLGVLHELQRLETLHLTISCRYIDDVGATYFDEISHLPNLTSLFIYLDISSISILKSDQYTWMKRLKALHITVGNTTTHYEVPFNKSTKVICLSGFDIFNNKVWLSSMLQFASYLYLEECMGLTEFIRNNSFDGLKSLYINKCSCDFGPSIEGSGQFDDPLPNLEQLILFSVYNLKSVSDFGHCLGLRFSKLRKLVVFSCHNLTCLFNVGGAFSVPRHLEEISLSYCNSKLTELLAQFSSSQTTLVSSEIPRVRKLHLHYLQALRTFGEPESMWEHLEELEVRNCNEIRKLPLSIQTSNKIKEIGGQSEWRNRLEWDEEKYKSNLEHCFKEYAEWWKIAMN</sequence>
<evidence type="ECO:0000313" key="3">
    <source>
        <dbReference type="Proteomes" id="UP000011115"/>
    </source>
</evidence>
<name>M0ZQH3_SOLTU</name>
<dbReference type="PANTHER" id="PTHR33463">
    <property type="entry name" value="NB-ARC DOMAIN-CONTAINING PROTEIN-RELATED"/>
    <property type="match status" value="1"/>
</dbReference>
<keyword evidence="1" id="KW-0611">Plant defense</keyword>
<organism evidence="2 3">
    <name type="scientific">Solanum tuberosum</name>
    <name type="common">Potato</name>
    <dbReference type="NCBI Taxonomy" id="4113"/>
    <lineage>
        <taxon>Eukaryota</taxon>
        <taxon>Viridiplantae</taxon>
        <taxon>Streptophyta</taxon>
        <taxon>Embryophyta</taxon>
        <taxon>Tracheophyta</taxon>
        <taxon>Spermatophyta</taxon>
        <taxon>Magnoliopsida</taxon>
        <taxon>eudicotyledons</taxon>
        <taxon>Gunneridae</taxon>
        <taxon>Pentapetalae</taxon>
        <taxon>asterids</taxon>
        <taxon>lamiids</taxon>
        <taxon>Solanales</taxon>
        <taxon>Solanaceae</taxon>
        <taxon>Solanoideae</taxon>
        <taxon>Solaneae</taxon>
        <taxon>Solanum</taxon>
    </lineage>
</organism>